<dbReference type="InterPro" id="IPR044665">
    <property type="entry name" value="E_coli_cyclophilin_A-like"/>
</dbReference>
<feature type="chain" id="PRO_5031175396" description="peptidylprolyl isomerase" evidence="5">
    <location>
        <begin position="26"/>
        <end position="689"/>
    </location>
</feature>
<organism evidence="7">
    <name type="scientific">Helicotheca tamesis</name>
    <dbReference type="NCBI Taxonomy" id="374047"/>
    <lineage>
        <taxon>Eukaryota</taxon>
        <taxon>Sar</taxon>
        <taxon>Stramenopiles</taxon>
        <taxon>Ochrophyta</taxon>
        <taxon>Bacillariophyta</taxon>
        <taxon>Mediophyceae</taxon>
        <taxon>Lithodesmiophycidae</taxon>
        <taxon>Lithodesmiales</taxon>
        <taxon>Lithodesmiaceae</taxon>
        <taxon>Helicotheca</taxon>
    </lineage>
</organism>
<protein>
    <recommendedName>
        <fullName evidence="1">peptidylprolyl isomerase</fullName>
        <ecNumber evidence="1">5.2.1.8</ecNumber>
    </recommendedName>
</protein>
<dbReference type="GO" id="GO:0003755">
    <property type="term" value="F:peptidyl-prolyl cis-trans isomerase activity"/>
    <property type="evidence" value="ECO:0007669"/>
    <property type="project" value="UniProtKB-KW"/>
</dbReference>
<evidence type="ECO:0000313" key="7">
    <source>
        <dbReference type="EMBL" id="CAD9497519.1"/>
    </source>
</evidence>
<feature type="region of interest" description="Disordered" evidence="4">
    <location>
        <begin position="97"/>
        <end position="122"/>
    </location>
</feature>
<dbReference type="EMBL" id="HBGV01011334">
    <property type="protein sequence ID" value="CAD9497519.1"/>
    <property type="molecule type" value="Transcribed_RNA"/>
</dbReference>
<feature type="compositionally biased region" description="Basic and acidic residues" evidence="4">
    <location>
        <begin position="670"/>
        <end position="689"/>
    </location>
</feature>
<keyword evidence="2" id="KW-0697">Rotamase</keyword>
<evidence type="ECO:0000256" key="5">
    <source>
        <dbReference type="SAM" id="SignalP"/>
    </source>
</evidence>
<dbReference type="AlphaFoldDB" id="A0A7S2MR43"/>
<evidence type="ECO:0000256" key="3">
    <source>
        <dbReference type="ARBA" id="ARBA00023235"/>
    </source>
</evidence>
<dbReference type="Pfam" id="PF00160">
    <property type="entry name" value="Pro_isomerase"/>
    <property type="match status" value="2"/>
</dbReference>
<keyword evidence="5" id="KW-0732">Signal</keyword>
<dbReference type="EC" id="5.2.1.8" evidence="1"/>
<dbReference type="InterPro" id="IPR002130">
    <property type="entry name" value="Cyclophilin-type_PPIase_dom"/>
</dbReference>
<evidence type="ECO:0000256" key="2">
    <source>
        <dbReference type="ARBA" id="ARBA00023110"/>
    </source>
</evidence>
<dbReference type="InterPro" id="IPR029000">
    <property type="entry name" value="Cyclophilin-like_dom_sf"/>
</dbReference>
<feature type="domain" description="PPIase cyclophilin-type" evidence="6">
    <location>
        <begin position="547"/>
        <end position="624"/>
    </location>
</feature>
<feature type="domain" description="PPIase cyclophilin-type" evidence="6">
    <location>
        <begin position="355"/>
        <end position="392"/>
    </location>
</feature>
<keyword evidence="3" id="KW-0413">Isomerase</keyword>
<dbReference type="SUPFAM" id="SSF50891">
    <property type="entry name" value="Cyclophilin-like"/>
    <property type="match status" value="2"/>
</dbReference>
<name>A0A7S2MR43_9STRA</name>
<evidence type="ECO:0000256" key="4">
    <source>
        <dbReference type="SAM" id="MobiDB-lite"/>
    </source>
</evidence>
<feature type="region of interest" description="Disordered" evidence="4">
    <location>
        <begin position="648"/>
        <end position="689"/>
    </location>
</feature>
<proteinExistence type="predicted"/>
<gene>
    <name evidence="7" type="ORF">HTAM1171_LOCUS6977</name>
</gene>
<evidence type="ECO:0000256" key="1">
    <source>
        <dbReference type="ARBA" id="ARBA00013194"/>
    </source>
</evidence>
<sequence length="689" mass="74099">MMAFTSKGFLLVASLIIVFVETVSSSSSSVHNVGYSISSSSSSSSLVVNKNQMSASASAAFVSYKRNQLSTSFFGCCDGSSRVLPVLQPKPAAAISSSTTALSHTDNNDDDNDPNDESNHNNLDKRRRSFLAFTLAAGIATPATIVNAASLPFFSKTTSGSTGGGGSSFFLLNSKNSTAATPVTVREPIDIQYSSLASESCLLSLLPVRNKAFRYLEKELQSISRVRGSALDPDLWKDVFQTSEGILLYLDSQRSQLEPVFNQEDSTMQSINKAERGERLVEELRTQVIQLCNATSVANATKTYRVQKEALYTLSQIGELLVPKYPYDVPTQGKYSFLPRLYGRTRVTFTIKRRDKFLGNVTVVADGYAAPITAGNFVDLCLRGFYTGLPVKYFKKRLSVAPEESEGAAGAGAAGGLGKDGVLDTEGGGGSGEAGGMFASTLGKIKKGVKRTLEDIEADIEEDTVTEGEDDTTILKSIPILGSFGEGFYDPLTAKPRRMPLEIVRIDRLTGTLKLSYSGTFSANDLASSTENSDKSAKLVKVDNFYNYEPLSNNRPVLSFSIPGLVAWNHPDRQLNGGTSEFFSLPLKDIGKETTRLMNRQYAPFGYIIEGLDLMQNIKSGDVIAATDVDQWGALSLVKIRGTSFADVMQSGGDDESGGGDNNDGGGDDDFGKEKGGTVEGGKDRETKK</sequence>
<evidence type="ECO:0000259" key="6">
    <source>
        <dbReference type="Pfam" id="PF00160"/>
    </source>
</evidence>
<dbReference type="PANTHER" id="PTHR43246">
    <property type="entry name" value="PEPTIDYL-PROLYL CIS-TRANS ISOMERASE CYP38, CHLOROPLASTIC"/>
    <property type="match status" value="1"/>
</dbReference>
<reference evidence="7" key="1">
    <citation type="submission" date="2021-01" db="EMBL/GenBank/DDBJ databases">
        <authorList>
            <person name="Corre E."/>
            <person name="Pelletier E."/>
            <person name="Niang G."/>
            <person name="Scheremetjew M."/>
            <person name="Finn R."/>
            <person name="Kale V."/>
            <person name="Holt S."/>
            <person name="Cochrane G."/>
            <person name="Meng A."/>
            <person name="Brown T."/>
            <person name="Cohen L."/>
        </authorList>
    </citation>
    <scope>NUCLEOTIDE SEQUENCE</scope>
    <source>
        <strain evidence="7">CCMP826</strain>
    </source>
</reference>
<feature type="signal peptide" evidence="5">
    <location>
        <begin position="1"/>
        <end position="25"/>
    </location>
</feature>
<accession>A0A7S2MR43</accession>